<dbReference type="GO" id="GO:0009451">
    <property type="term" value="P:RNA modification"/>
    <property type="evidence" value="ECO:0007669"/>
    <property type="project" value="InterPro"/>
</dbReference>
<dbReference type="Pfam" id="PF20431">
    <property type="entry name" value="E_motif"/>
    <property type="match status" value="1"/>
</dbReference>
<dbReference type="PROSITE" id="PS51375">
    <property type="entry name" value="PPR"/>
    <property type="match status" value="4"/>
</dbReference>
<dbReference type="EMBL" id="PKPP01019983">
    <property type="protein sequence ID" value="PWA35456.1"/>
    <property type="molecule type" value="Genomic_DNA"/>
</dbReference>
<dbReference type="GO" id="GO:0003723">
    <property type="term" value="F:RNA binding"/>
    <property type="evidence" value="ECO:0007669"/>
    <property type="project" value="InterPro"/>
</dbReference>
<keyword evidence="4" id="KW-1185">Reference proteome</keyword>
<dbReference type="PANTHER" id="PTHR47926:SF436">
    <property type="entry name" value="PENTATRICOPEPTIDE REPEAT-CONTAINING PROTEIN ELI1, CHLOROPLASTIC-LIKE ISOFORM X2"/>
    <property type="match status" value="1"/>
</dbReference>
<evidence type="ECO:0000313" key="4">
    <source>
        <dbReference type="Proteomes" id="UP000245207"/>
    </source>
</evidence>
<dbReference type="InterPro" id="IPR046848">
    <property type="entry name" value="E_motif"/>
</dbReference>
<dbReference type="InterPro" id="IPR011990">
    <property type="entry name" value="TPR-like_helical_dom_sf"/>
</dbReference>
<dbReference type="InterPro" id="IPR002885">
    <property type="entry name" value="PPR_rpt"/>
</dbReference>
<dbReference type="Proteomes" id="UP000245207">
    <property type="component" value="Unassembled WGS sequence"/>
</dbReference>
<protein>
    <submittedName>
        <fullName evidence="3">Pentatricopeptide repeat-containing protein</fullName>
    </submittedName>
</protein>
<reference evidence="3 4" key="1">
    <citation type="journal article" date="2018" name="Mol. Plant">
        <title>The genome of Artemisia annua provides insight into the evolution of Asteraceae family and artemisinin biosynthesis.</title>
        <authorList>
            <person name="Shen Q."/>
            <person name="Zhang L."/>
            <person name="Liao Z."/>
            <person name="Wang S."/>
            <person name="Yan T."/>
            <person name="Shi P."/>
            <person name="Liu M."/>
            <person name="Fu X."/>
            <person name="Pan Q."/>
            <person name="Wang Y."/>
            <person name="Lv Z."/>
            <person name="Lu X."/>
            <person name="Zhang F."/>
            <person name="Jiang W."/>
            <person name="Ma Y."/>
            <person name="Chen M."/>
            <person name="Hao X."/>
            <person name="Li L."/>
            <person name="Tang Y."/>
            <person name="Lv G."/>
            <person name="Zhou Y."/>
            <person name="Sun X."/>
            <person name="Brodelius P.E."/>
            <person name="Rose J.K.C."/>
            <person name="Tang K."/>
        </authorList>
    </citation>
    <scope>NUCLEOTIDE SEQUENCE [LARGE SCALE GENOMIC DNA]</scope>
    <source>
        <strain evidence="4">cv. Huhao1</strain>
        <tissue evidence="3">Leaf</tissue>
    </source>
</reference>
<dbReference type="Pfam" id="PF01535">
    <property type="entry name" value="PPR"/>
    <property type="match status" value="2"/>
</dbReference>
<dbReference type="AlphaFoldDB" id="A0A2U1KF96"/>
<accession>A0A2U1KF96</accession>
<evidence type="ECO:0000256" key="1">
    <source>
        <dbReference type="ARBA" id="ARBA00022737"/>
    </source>
</evidence>
<dbReference type="NCBIfam" id="TIGR00756">
    <property type="entry name" value="PPR"/>
    <property type="match status" value="4"/>
</dbReference>
<dbReference type="STRING" id="35608.A0A2U1KF96"/>
<dbReference type="OrthoDB" id="1863268at2759"/>
<feature type="repeat" description="PPR" evidence="2">
    <location>
        <begin position="224"/>
        <end position="258"/>
    </location>
</feature>
<feature type="repeat" description="PPR" evidence="2">
    <location>
        <begin position="193"/>
        <end position="223"/>
    </location>
</feature>
<dbReference type="Gene3D" id="1.25.40.10">
    <property type="entry name" value="Tetratricopeptide repeat domain"/>
    <property type="match status" value="3"/>
</dbReference>
<dbReference type="InterPro" id="IPR046960">
    <property type="entry name" value="PPR_At4g14850-like_plant"/>
</dbReference>
<organism evidence="3 4">
    <name type="scientific">Artemisia annua</name>
    <name type="common">Sweet wormwood</name>
    <dbReference type="NCBI Taxonomy" id="35608"/>
    <lineage>
        <taxon>Eukaryota</taxon>
        <taxon>Viridiplantae</taxon>
        <taxon>Streptophyta</taxon>
        <taxon>Embryophyta</taxon>
        <taxon>Tracheophyta</taxon>
        <taxon>Spermatophyta</taxon>
        <taxon>Magnoliopsida</taxon>
        <taxon>eudicotyledons</taxon>
        <taxon>Gunneridae</taxon>
        <taxon>Pentapetalae</taxon>
        <taxon>asterids</taxon>
        <taxon>campanulids</taxon>
        <taxon>Asterales</taxon>
        <taxon>Asteraceae</taxon>
        <taxon>Asteroideae</taxon>
        <taxon>Anthemideae</taxon>
        <taxon>Artemisiinae</taxon>
        <taxon>Artemisia</taxon>
    </lineage>
</organism>
<feature type="repeat" description="PPR" evidence="2">
    <location>
        <begin position="325"/>
        <end position="359"/>
    </location>
</feature>
<sequence length="545" mass="60229">MIYHTNATQTSPHSRHFQMLQKTVTTKTLTEKCKTLTQFKQLHAQIIKSHLPDNPIAIGPLLSALATTSNNPPFFSYARSIFENLKFRNTFMYNTMIRGYVMNGENLLAVMCFKDMLKFGFLANGYTFSPLIKACLGSGFVGLERVGVTVHGFVLKLGFGDDGFVGSGLIEFYAGKCEMGDGRKVFDEMSVKDVVVWTSLIDGYGKNEDVESARMVFDEMPRKSVVSWSAMMAAYSRVGEFEEVVCLFETMQELGVRPNESVLVSVLTACGNIGALAQGLWVHSYAKRYHLDSNTILATALVDMYSKCGYPDLALSVFKSISVKDTGAWNALISGLSMNGKARTSLDLLNQMASVKIQPSAATFVAILTACTHANLVKEGVELFNQMDKGYGVKPQFEHYACVVDLFARAGMLEEAMEFVENRLGGVGKGDANVWGALLGACRTYENVDVGNKVWRKLVEMKVSDYGVCVVSYNMYKEAGWKREAEEVRNMISELGLKKTPGCSAVEVDGVVREFVSGDNTHSMTQEIHKTLDSLVNMARLLELH</sequence>
<dbReference type="Pfam" id="PF13041">
    <property type="entry name" value="PPR_2"/>
    <property type="match status" value="3"/>
</dbReference>
<gene>
    <name evidence="3" type="ORF">CTI12_AA609330</name>
</gene>
<evidence type="ECO:0000256" key="2">
    <source>
        <dbReference type="PROSITE-ProRule" id="PRU00708"/>
    </source>
</evidence>
<evidence type="ECO:0000313" key="3">
    <source>
        <dbReference type="EMBL" id="PWA35456.1"/>
    </source>
</evidence>
<keyword evidence="1" id="KW-0677">Repeat</keyword>
<comment type="caution">
    <text evidence="3">The sequence shown here is derived from an EMBL/GenBank/DDBJ whole genome shotgun (WGS) entry which is preliminary data.</text>
</comment>
<dbReference type="Pfam" id="PF12854">
    <property type="entry name" value="PPR_1"/>
    <property type="match status" value="1"/>
</dbReference>
<dbReference type="FunFam" id="1.25.40.10:FF:000348">
    <property type="entry name" value="Pentatricopeptide repeat-containing protein chloroplastic"/>
    <property type="match status" value="1"/>
</dbReference>
<dbReference type="FunFam" id="1.25.40.10:FF:000090">
    <property type="entry name" value="Pentatricopeptide repeat-containing protein, chloroplastic"/>
    <property type="match status" value="1"/>
</dbReference>
<feature type="repeat" description="PPR" evidence="2">
    <location>
        <begin position="89"/>
        <end position="123"/>
    </location>
</feature>
<proteinExistence type="predicted"/>
<dbReference type="PANTHER" id="PTHR47926">
    <property type="entry name" value="PENTATRICOPEPTIDE REPEAT-CONTAINING PROTEIN"/>
    <property type="match status" value="1"/>
</dbReference>
<name>A0A2U1KF96_ARTAN</name>